<dbReference type="EMBL" id="CP121671">
    <property type="protein sequence ID" value="WFT76222.1"/>
    <property type="molecule type" value="Genomic_DNA"/>
</dbReference>
<keyword evidence="3" id="KW-1185">Reference proteome</keyword>
<dbReference type="Proteomes" id="UP001221597">
    <property type="component" value="Chromosome"/>
</dbReference>
<name>A0ABY8J2C9_9BACI</name>
<protein>
    <submittedName>
        <fullName evidence="2">Uncharacterized protein</fullName>
    </submittedName>
</protein>
<gene>
    <name evidence="2" type="ORF">P9989_07625</name>
</gene>
<dbReference type="RefSeq" id="WP_283078176.1">
    <property type="nucleotide sequence ID" value="NZ_CP121671.1"/>
</dbReference>
<evidence type="ECO:0000313" key="3">
    <source>
        <dbReference type="Proteomes" id="UP001221597"/>
    </source>
</evidence>
<keyword evidence="1" id="KW-0472">Membrane</keyword>
<feature type="transmembrane region" description="Helical" evidence="1">
    <location>
        <begin position="12"/>
        <end position="31"/>
    </location>
</feature>
<keyword evidence="1" id="KW-0812">Transmembrane</keyword>
<organism evidence="2 3">
    <name type="scientific">Halobacillus naozhouensis</name>
    <dbReference type="NCBI Taxonomy" id="554880"/>
    <lineage>
        <taxon>Bacteria</taxon>
        <taxon>Bacillati</taxon>
        <taxon>Bacillota</taxon>
        <taxon>Bacilli</taxon>
        <taxon>Bacillales</taxon>
        <taxon>Bacillaceae</taxon>
        <taxon>Halobacillus</taxon>
    </lineage>
</organism>
<reference evidence="2 3" key="1">
    <citation type="submission" date="2023-04" db="EMBL/GenBank/DDBJ databases">
        <title>Genome sequence of Halobacillus naozhouensis KACC 21980.</title>
        <authorList>
            <person name="Kim S."/>
            <person name="Heo J."/>
            <person name="Kwon S.-W."/>
        </authorList>
    </citation>
    <scope>NUCLEOTIDE SEQUENCE [LARGE SCALE GENOMIC DNA]</scope>
    <source>
        <strain evidence="2 3">KCTC 13234</strain>
    </source>
</reference>
<keyword evidence="1" id="KW-1133">Transmembrane helix</keyword>
<accession>A0ABY8J2C9</accession>
<evidence type="ECO:0000256" key="1">
    <source>
        <dbReference type="SAM" id="Phobius"/>
    </source>
</evidence>
<sequence>MSFVESLLSDPGFWGAFLGSVLTGSIALVVYKGNLSSMEQKEKKEQEKNDYKEFRIISNLVNDLLTSLEIIIEQENKDKPDLPKIVTTMTVIVSGDEKYNSLETKNMTYENEIFIFAELFKDDYRFLVDRFKEILDDDKKKAAIVDPGRKDEFKQFILTYKKLIRDTFNHLEKTLKKHNSLFK</sequence>
<proteinExistence type="predicted"/>
<evidence type="ECO:0000313" key="2">
    <source>
        <dbReference type="EMBL" id="WFT76222.1"/>
    </source>
</evidence>